<evidence type="ECO:0000313" key="3">
    <source>
        <dbReference type="EMBL" id="CAB4836244.1"/>
    </source>
</evidence>
<dbReference type="EMBL" id="CAFAAV010000389">
    <property type="protein sequence ID" value="CAB4836244.1"/>
    <property type="molecule type" value="Genomic_DNA"/>
</dbReference>
<sequence>MTETNEAVIAEALSVIDKALGQMMSRELVSSGEITDVLLDVRSLLTMPAHQIKVEAVAH</sequence>
<dbReference type="EMBL" id="CAEZYF010000001">
    <property type="protein sequence ID" value="CAB4701190.1"/>
    <property type="molecule type" value="Genomic_DNA"/>
</dbReference>
<protein>
    <submittedName>
        <fullName evidence="6">Unannotated protein</fullName>
    </submittedName>
</protein>
<gene>
    <name evidence="2" type="ORF">UFOPK2656_00069</name>
    <name evidence="3" type="ORF">UFOPK3099_03082</name>
    <name evidence="4" type="ORF">UFOPK3267_01000</name>
    <name evidence="5" type="ORF">UFOPK3651_01919</name>
    <name evidence="6" type="ORF">UFOPK3931_01463</name>
    <name evidence="1" type="ORF">UFOPK4189_01673</name>
</gene>
<dbReference type="AlphaFoldDB" id="A0A6J7NEE2"/>
<evidence type="ECO:0000313" key="1">
    <source>
        <dbReference type="EMBL" id="CAB4363903.1"/>
    </source>
</evidence>
<dbReference type="EMBL" id="CAESGF010000008">
    <property type="protein sequence ID" value="CAB4363903.1"/>
    <property type="molecule type" value="Genomic_DNA"/>
</dbReference>
<dbReference type="EMBL" id="CAFBIY010000042">
    <property type="protein sequence ID" value="CAB4849774.1"/>
    <property type="molecule type" value="Genomic_DNA"/>
</dbReference>
<name>A0A6J7NEE2_9ZZZZ</name>
<dbReference type="EMBL" id="CAFBMT010000010">
    <property type="protein sequence ID" value="CAB4937671.1"/>
    <property type="molecule type" value="Genomic_DNA"/>
</dbReference>
<evidence type="ECO:0000313" key="6">
    <source>
        <dbReference type="EMBL" id="CAB4990868.1"/>
    </source>
</evidence>
<proteinExistence type="predicted"/>
<organism evidence="6">
    <name type="scientific">freshwater metagenome</name>
    <dbReference type="NCBI Taxonomy" id="449393"/>
    <lineage>
        <taxon>unclassified sequences</taxon>
        <taxon>metagenomes</taxon>
        <taxon>ecological metagenomes</taxon>
    </lineage>
</organism>
<evidence type="ECO:0000313" key="4">
    <source>
        <dbReference type="EMBL" id="CAB4849774.1"/>
    </source>
</evidence>
<evidence type="ECO:0000313" key="2">
    <source>
        <dbReference type="EMBL" id="CAB4701190.1"/>
    </source>
</evidence>
<reference evidence="6" key="1">
    <citation type="submission" date="2020-05" db="EMBL/GenBank/DDBJ databases">
        <authorList>
            <person name="Chiriac C."/>
            <person name="Salcher M."/>
            <person name="Ghai R."/>
            <person name="Kavagutti S V."/>
        </authorList>
    </citation>
    <scope>NUCLEOTIDE SEQUENCE</scope>
</reference>
<evidence type="ECO:0000313" key="5">
    <source>
        <dbReference type="EMBL" id="CAB4937671.1"/>
    </source>
</evidence>
<accession>A0A6J7NEE2</accession>
<dbReference type="EMBL" id="CAFBOL010000034">
    <property type="protein sequence ID" value="CAB4990868.1"/>
    <property type="molecule type" value="Genomic_DNA"/>
</dbReference>